<evidence type="ECO:0000256" key="3">
    <source>
        <dbReference type="SAM" id="MobiDB-lite"/>
    </source>
</evidence>
<feature type="region of interest" description="Disordered" evidence="3">
    <location>
        <begin position="97"/>
        <end position="136"/>
    </location>
</feature>
<organism evidence="4 5">
    <name type="scientific">Dyella koreensis</name>
    <dbReference type="NCBI Taxonomy" id="311235"/>
    <lineage>
        <taxon>Bacteria</taxon>
        <taxon>Pseudomonadati</taxon>
        <taxon>Pseudomonadota</taxon>
        <taxon>Gammaproteobacteria</taxon>
        <taxon>Lysobacterales</taxon>
        <taxon>Rhodanobacteraceae</taxon>
        <taxon>Dyella</taxon>
    </lineage>
</organism>
<sequence>MRTINFSDARSNLKEVLDNVASDHAITLIKRRDAEDAVVMSVSDYNSIQETLYLFGNPANAERLHTAMAEAEASLPTGARILGPAGNASMPTVKIAKKSGPRKAMMVQESKSRADSYKVPRPPKTATTKPRGRKGA</sequence>
<gene>
    <name evidence="4" type="ORF">ISS97_02455</name>
</gene>
<comment type="function">
    <text evidence="2">Antitoxin component of a type II toxin-antitoxin (TA) system.</text>
</comment>
<dbReference type="InterPro" id="IPR051405">
    <property type="entry name" value="phD/YefM_antitoxin"/>
</dbReference>
<dbReference type="InterPro" id="IPR006442">
    <property type="entry name" value="Antitoxin_Phd/YefM"/>
</dbReference>
<evidence type="ECO:0000313" key="4">
    <source>
        <dbReference type="EMBL" id="MFK2916113.1"/>
    </source>
</evidence>
<dbReference type="PANTHER" id="PTHR33713:SF6">
    <property type="entry name" value="ANTITOXIN YEFM"/>
    <property type="match status" value="1"/>
</dbReference>
<keyword evidence="5" id="KW-1185">Reference proteome</keyword>
<accession>A0ABW8K2T7</accession>
<dbReference type="Proteomes" id="UP001620408">
    <property type="component" value="Unassembled WGS sequence"/>
</dbReference>
<dbReference type="Gene3D" id="3.40.1620.10">
    <property type="entry name" value="YefM-like domain"/>
    <property type="match status" value="1"/>
</dbReference>
<comment type="caution">
    <text evidence="4">The sequence shown here is derived from an EMBL/GenBank/DDBJ whole genome shotgun (WGS) entry which is preliminary data.</text>
</comment>
<evidence type="ECO:0000256" key="1">
    <source>
        <dbReference type="ARBA" id="ARBA00009981"/>
    </source>
</evidence>
<dbReference type="NCBIfam" id="TIGR01552">
    <property type="entry name" value="phd_fam"/>
    <property type="match status" value="1"/>
</dbReference>
<evidence type="ECO:0000313" key="5">
    <source>
        <dbReference type="Proteomes" id="UP001620408"/>
    </source>
</evidence>
<dbReference type="PANTHER" id="PTHR33713">
    <property type="entry name" value="ANTITOXIN YAFN-RELATED"/>
    <property type="match status" value="1"/>
</dbReference>
<comment type="similarity">
    <text evidence="1 2">Belongs to the phD/YefM antitoxin family.</text>
</comment>
<dbReference type="EMBL" id="JADIKD010000006">
    <property type="protein sequence ID" value="MFK2916113.1"/>
    <property type="molecule type" value="Genomic_DNA"/>
</dbReference>
<evidence type="ECO:0000256" key="2">
    <source>
        <dbReference type="RuleBase" id="RU362080"/>
    </source>
</evidence>
<proteinExistence type="inferred from homology"/>
<name>A0ABW8K2T7_9GAMM</name>
<protein>
    <recommendedName>
        <fullName evidence="2">Antitoxin</fullName>
    </recommendedName>
</protein>
<dbReference type="SUPFAM" id="SSF143120">
    <property type="entry name" value="YefM-like"/>
    <property type="match status" value="1"/>
</dbReference>
<dbReference type="RefSeq" id="WP_379984770.1">
    <property type="nucleotide sequence ID" value="NZ_JADIKD010000006.1"/>
</dbReference>
<dbReference type="Pfam" id="PF02604">
    <property type="entry name" value="PhdYeFM_antitox"/>
    <property type="match status" value="1"/>
</dbReference>
<dbReference type="InterPro" id="IPR036165">
    <property type="entry name" value="YefM-like_sf"/>
</dbReference>
<dbReference type="Gene3D" id="6.10.250.330">
    <property type="match status" value="1"/>
</dbReference>
<reference evidence="4 5" key="1">
    <citation type="submission" date="2020-10" db="EMBL/GenBank/DDBJ databases">
        <title>Phylogeny of dyella-like bacteria.</title>
        <authorList>
            <person name="Fu J."/>
        </authorList>
    </citation>
    <scope>NUCLEOTIDE SEQUENCE [LARGE SCALE GENOMIC DNA]</scope>
    <source>
        <strain evidence="4 5">BB4</strain>
    </source>
</reference>